<keyword evidence="6" id="KW-1185">Reference proteome</keyword>
<feature type="compositionally biased region" description="Basic and acidic residues" evidence="2">
    <location>
        <begin position="529"/>
        <end position="544"/>
    </location>
</feature>
<feature type="chain" id="PRO_5046794519" evidence="3">
    <location>
        <begin position="20"/>
        <end position="1010"/>
    </location>
</feature>
<feature type="signal peptide" evidence="3">
    <location>
        <begin position="1"/>
        <end position="19"/>
    </location>
</feature>
<evidence type="ECO:0000256" key="1">
    <source>
        <dbReference type="SAM" id="Coils"/>
    </source>
</evidence>
<feature type="coiled-coil region" evidence="1">
    <location>
        <begin position="958"/>
        <end position="985"/>
    </location>
</feature>
<sequence>MNKIKFAIALCFCSFASFAQDYFPKNDGVKTENTNYQAFTNAKIYVTPTQIIENGTLLIKDGKVVVTGNQVSIPKNTTVVDLKGKTVYPSFIDMYSTFGVKKPDRASGRGRGQTPQYGPSRSGYYWSDHVMPESKALDKFDFDSKTAKELMQAGFGVVNTHMEDGIVRGTGTLVALNTNDGNEIRIIDPNSAQYFSFSKSAASRQSYPGSIMGSMALLRQMYSDANWYANGNSKTKDLSLEALNANKSLVQIFGAGSRMNGIRADKVGDAFGIQYVILGGGDEYERISDVKATNASYIIPVNFQDAYDVENAFLSNSLSLSDMKAWNQEPANAKILADNGIKFAFTTHDLKATKTFMPNLIKAVEYGLSKEKALQALTTIPAQLLGKSSEIGSLQKGSYANFLITSGDIFDKKTTLYENWVQGQKTVLEDMNTQDLTGDYEFNLAGESYKMSLKGKPSKLKSEITSDEKKRGSKISFTDDWINISMTTKDSTEQKFIRIVANTSNGNTLNGKAVYPDGNEMTFYAKKKDKVERSSEEKDKKAESEDKDDDEKEDEDTTTSKEIMPITYPNMAYGFAELPKQETLLFKNATVWTNEKDGILENTDVLIKNGKIAKIGKNLSDGNARVIDATGKHLTAGVIDEHSHIAAASINEGGHNSSAEVTIEDVIDDEDIDIYRNLAGGVTSIQILHGSANPIGGRSAIIKLKWGESAENLIYDDSPKFIKFALGENVKQSNWGDNARNRFPQTRMGVEQLYIDYFTRAKAYDALKKSGKPYRKDVEMDVIAEILNKERFISCHSYVQSEINMLMKVAEKFDFNINTFTHILEGYKVADKMKAHGVGGSTFSDWWAYKYEVNDAIPYNAAIMHNAGVVVAINSDDGEMSRRLNQEAAKSVKYGGVSEEDAWKFVTLNPAKLLHIDNRVGSIKVGKDADVVLWTDHPMSIYAKAEKTIIEGVTYFDLKRDEMMRAQIKKEKSELINEMMKAKNKGLKTQPIKKKEKVQMHCDYLDQVQY</sequence>
<evidence type="ECO:0000313" key="5">
    <source>
        <dbReference type="EMBL" id="MFD2914311.1"/>
    </source>
</evidence>
<feature type="region of interest" description="Disordered" evidence="2">
    <location>
        <begin position="103"/>
        <end position="123"/>
    </location>
</feature>
<dbReference type="Proteomes" id="UP001597548">
    <property type="component" value="Unassembled WGS sequence"/>
</dbReference>
<dbReference type="PANTHER" id="PTHR43135">
    <property type="entry name" value="ALPHA-D-RIBOSE 1-METHYLPHOSPHONATE 5-TRIPHOSPHATE DIPHOSPHATASE"/>
    <property type="match status" value="1"/>
</dbReference>
<evidence type="ECO:0000259" key="4">
    <source>
        <dbReference type="Pfam" id="PF01979"/>
    </source>
</evidence>
<keyword evidence="3" id="KW-0732">Signal</keyword>
<dbReference type="EMBL" id="JBHUOS010000001">
    <property type="protein sequence ID" value="MFD2914311.1"/>
    <property type="molecule type" value="Genomic_DNA"/>
</dbReference>
<dbReference type="Gene3D" id="3.20.20.140">
    <property type="entry name" value="Metal-dependent hydrolases"/>
    <property type="match status" value="2"/>
</dbReference>
<dbReference type="Gene3D" id="2.30.40.10">
    <property type="entry name" value="Urease, subunit C, domain 1"/>
    <property type="match status" value="1"/>
</dbReference>
<feature type="compositionally biased region" description="Acidic residues" evidence="2">
    <location>
        <begin position="545"/>
        <end position="557"/>
    </location>
</feature>
<proteinExistence type="predicted"/>
<feature type="domain" description="Amidohydrolase-related" evidence="4">
    <location>
        <begin position="329"/>
        <end position="419"/>
    </location>
</feature>
<protein>
    <submittedName>
        <fullName evidence="5">Amidohydrolase family protein</fullName>
    </submittedName>
</protein>
<dbReference type="PANTHER" id="PTHR43135:SF3">
    <property type="entry name" value="ALPHA-D-RIBOSE 1-METHYLPHOSPHONATE 5-TRIPHOSPHATE DIPHOSPHATASE"/>
    <property type="match status" value="1"/>
</dbReference>
<organism evidence="5 6">
    <name type="scientific">Psychroserpens luteus</name>
    <dbReference type="NCBI Taxonomy" id="1434066"/>
    <lineage>
        <taxon>Bacteria</taxon>
        <taxon>Pseudomonadati</taxon>
        <taxon>Bacteroidota</taxon>
        <taxon>Flavobacteriia</taxon>
        <taxon>Flavobacteriales</taxon>
        <taxon>Flavobacteriaceae</taxon>
        <taxon>Psychroserpens</taxon>
    </lineage>
</organism>
<gene>
    <name evidence="5" type="ORF">ACFS29_01565</name>
</gene>
<dbReference type="InterPro" id="IPR032466">
    <property type="entry name" value="Metal_Hydrolase"/>
</dbReference>
<feature type="region of interest" description="Disordered" evidence="2">
    <location>
        <begin position="526"/>
        <end position="563"/>
    </location>
</feature>
<dbReference type="RefSeq" id="WP_194509812.1">
    <property type="nucleotide sequence ID" value="NZ_JADILU010000010.1"/>
</dbReference>
<dbReference type="Pfam" id="PF01979">
    <property type="entry name" value="Amidohydro_1"/>
    <property type="match status" value="2"/>
</dbReference>
<reference evidence="6" key="1">
    <citation type="journal article" date="2019" name="Int. J. Syst. Evol. Microbiol.">
        <title>The Global Catalogue of Microorganisms (GCM) 10K type strain sequencing project: providing services to taxonomists for standard genome sequencing and annotation.</title>
        <authorList>
            <consortium name="The Broad Institute Genomics Platform"/>
            <consortium name="The Broad Institute Genome Sequencing Center for Infectious Disease"/>
            <person name="Wu L."/>
            <person name="Ma J."/>
        </authorList>
    </citation>
    <scope>NUCLEOTIDE SEQUENCE [LARGE SCALE GENOMIC DNA]</scope>
    <source>
        <strain evidence="6">KCTC 32514</strain>
    </source>
</reference>
<comment type="caution">
    <text evidence="5">The sequence shown here is derived from an EMBL/GenBank/DDBJ whole genome shotgun (WGS) entry which is preliminary data.</text>
</comment>
<dbReference type="SUPFAM" id="SSF51338">
    <property type="entry name" value="Composite domain of metallo-dependent hydrolases"/>
    <property type="match status" value="2"/>
</dbReference>
<evidence type="ECO:0000313" key="6">
    <source>
        <dbReference type="Proteomes" id="UP001597548"/>
    </source>
</evidence>
<evidence type="ECO:0000256" key="3">
    <source>
        <dbReference type="SAM" id="SignalP"/>
    </source>
</evidence>
<keyword evidence="1" id="KW-0175">Coiled coil</keyword>
<dbReference type="InterPro" id="IPR051781">
    <property type="entry name" value="Metallo-dep_Hydrolase"/>
</dbReference>
<evidence type="ECO:0000256" key="2">
    <source>
        <dbReference type="SAM" id="MobiDB-lite"/>
    </source>
</evidence>
<name>A0ABW5ZPM1_9FLAO</name>
<dbReference type="SUPFAM" id="SSF51556">
    <property type="entry name" value="Metallo-dependent hydrolases"/>
    <property type="match status" value="2"/>
</dbReference>
<dbReference type="InterPro" id="IPR006680">
    <property type="entry name" value="Amidohydro-rel"/>
</dbReference>
<dbReference type="InterPro" id="IPR011059">
    <property type="entry name" value="Metal-dep_hydrolase_composite"/>
</dbReference>
<feature type="domain" description="Amidohydrolase-related" evidence="4">
    <location>
        <begin position="861"/>
        <end position="945"/>
    </location>
</feature>
<accession>A0ABW5ZPM1</accession>